<keyword evidence="3" id="KW-1185">Reference proteome</keyword>
<proteinExistence type="predicted"/>
<gene>
    <name evidence="2" type="ORF">M9Y10_004484</name>
</gene>
<reference evidence="2 3" key="1">
    <citation type="submission" date="2024-04" db="EMBL/GenBank/DDBJ databases">
        <title>Tritrichomonas musculus Genome.</title>
        <authorList>
            <person name="Alves-Ferreira E."/>
            <person name="Grigg M."/>
            <person name="Lorenzi H."/>
            <person name="Galac M."/>
        </authorList>
    </citation>
    <scope>NUCLEOTIDE SEQUENCE [LARGE SCALE GENOMIC DNA]</scope>
    <source>
        <strain evidence="2 3">EAF2021</strain>
    </source>
</reference>
<name>A0ABR2JSM2_9EUKA</name>
<comment type="caution">
    <text evidence="2">The sequence shown here is derived from an EMBL/GenBank/DDBJ whole genome shotgun (WGS) entry which is preliminary data.</text>
</comment>
<evidence type="ECO:0000256" key="1">
    <source>
        <dbReference type="SAM" id="MobiDB-lite"/>
    </source>
</evidence>
<evidence type="ECO:0000313" key="2">
    <source>
        <dbReference type="EMBL" id="KAK8881724.1"/>
    </source>
</evidence>
<evidence type="ECO:0000313" key="3">
    <source>
        <dbReference type="Proteomes" id="UP001470230"/>
    </source>
</evidence>
<sequence length="174" mass="20516">MTNMKNYGTRTLIGNWYEERLTLEAYAKAKNPNHQFQTRDLTVDLHINANEESPKMISDGPTKYKTAYMRETSLKKLEKRDEIRSRIYTSNCRRNLQGTMSMTNETLPGSTNTPTLLPHQFYDPYKTRFKTIYQKSYNRPEFEAIRGTLRNTNDDTRANRISQTKGSWDPTWKE</sequence>
<organism evidence="2 3">
    <name type="scientific">Tritrichomonas musculus</name>
    <dbReference type="NCBI Taxonomy" id="1915356"/>
    <lineage>
        <taxon>Eukaryota</taxon>
        <taxon>Metamonada</taxon>
        <taxon>Parabasalia</taxon>
        <taxon>Tritrichomonadida</taxon>
        <taxon>Tritrichomonadidae</taxon>
        <taxon>Tritrichomonas</taxon>
    </lineage>
</organism>
<dbReference type="Proteomes" id="UP001470230">
    <property type="component" value="Unassembled WGS sequence"/>
</dbReference>
<feature type="region of interest" description="Disordered" evidence="1">
    <location>
        <begin position="154"/>
        <end position="174"/>
    </location>
</feature>
<accession>A0ABR2JSM2</accession>
<protein>
    <submittedName>
        <fullName evidence="2">Uncharacterized protein</fullName>
    </submittedName>
</protein>
<dbReference type="EMBL" id="JAPFFF010000010">
    <property type="protein sequence ID" value="KAK8881724.1"/>
    <property type="molecule type" value="Genomic_DNA"/>
</dbReference>